<proteinExistence type="predicted"/>
<reference evidence="1" key="1">
    <citation type="submission" date="2013-10" db="EMBL/GenBank/DDBJ databases">
        <title>Genomic analysis of the causative agents of coccidiosis in chickens.</title>
        <authorList>
            <person name="Reid A.J."/>
            <person name="Blake D."/>
            <person name="Billington K."/>
            <person name="Browne H."/>
            <person name="Dunn M."/>
            <person name="Hung S."/>
            <person name="Kawahara F."/>
            <person name="Miranda-Saavedra D."/>
            <person name="Mourier T."/>
            <person name="Nagra H."/>
            <person name="Otto T.D."/>
            <person name="Rawlings N."/>
            <person name="Sanchez A."/>
            <person name="Sanders M."/>
            <person name="Subramaniam C."/>
            <person name="Tay Y."/>
            <person name="Dear P."/>
            <person name="Doerig C."/>
            <person name="Gruber A."/>
            <person name="Parkinson J."/>
            <person name="Shirley M."/>
            <person name="Wan K.L."/>
            <person name="Berriman M."/>
            <person name="Tomley F."/>
            <person name="Pain A."/>
        </authorList>
    </citation>
    <scope>NUCLEOTIDE SEQUENCE [LARGE SCALE GENOMIC DNA]</scope>
    <source>
        <strain evidence="1">Houghton</strain>
    </source>
</reference>
<protein>
    <submittedName>
        <fullName evidence="1">Uncharacterized protein</fullName>
    </submittedName>
</protein>
<dbReference type="RefSeq" id="XP_037878209.1">
    <property type="nucleotide sequence ID" value="XM_038022355.1"/>
</dbReference>
<evidence type="ECO:0000313" key="2">
    <source>
        <dbReference type="Proteomes" id="UP000030744"/>
    </source>
</evidence>
<reference evidence="1" key="2">
    <citation type="submission" date="2013-10" db="EMBL/GenBank/DDBJ databases">
        <authorList>
            <person name="Aslett M."/>
        </authorList>
    </citation>
    <scope>NUCLEOTIDE SEQUENCE [LARGE SCALE GENOMIC DNA]</scope>
    <source>
        <strain evidence="1">Houghton</strain>
    </source>
</reference>
<organism evidence="1 2">
    <name type="scientific">Eimeria mitis</name>
    <dbReference type="NCBI Taxonomy" id="44415"/>
    <lineage>
        <taxon>Eukaryota</taxon>
        <taxon>Sar</taxon>
        <taxon>Alveolata</taxon>
        <taxon>Apicomplexa</taxon>
        <taxon>Conoidasida</taxon>
        <taxon>Coccidia</taxon>
        <taxon>Eucoccidiorida</taxon>
        <taxon>Eimeriorina</taxon>
        <taxon>Eimeriidae</taxon>
        <taxon>Eimeria</taxon>
    </lineage>
</organism>
<dbReference type="EMBL" id="HG735429">
    <property type="protein sequence ID" value="CDJ35920.1"/>
    <property type="molecule type" value="Genomic_DNA"/>
</dbReference>
<gene>
    <name evidence="1" type="ORF">EMH_0044390</name>
</gene>
<name>U6KD32_9EIME</name>
<accession>U6KD32</accession>
<evidence type="ECO:0000313" key="1">
    <source>
        <dbReference type="EMBL" id="CDJ35920.1"/>
    </source>
</evidence>
<dbReference type="OrthoDB" id="345293at2759"/>
<dbReference type="Proteomes" id="UP000030744">
    <property type="component" value="Unassembled WGS sequence"/>
</dbReference>
<dbReference type="GeneID" id="60404041"/>
<sequence>MILLDGLEIMMCAGYPRVVVDATKGELPALKVALQAVCTRPDGTIGVSPAELARVLTERGGYGEKDLIFLLTTSGEKLRVSIENLRQIAPEKAQMFMFGWKRTLADIKAEGEAKAKERAEAAAGEKALLFSVHVADPAHWRSLLGPWLSRMRGFGPLSDTKIQLIVRNEKEENPANRKSRCHVSTFDELMEYINDMEKLLKICPGLLRAMTNRQPFVFELGIRAPPPSGFRLWNRAHGDPERNRRYLERLAVAFTNVHDDSRVEWKFAKHKGQMTPDHIRQIRILLQSAKPRDAALVREILAILGVPADDIARLTGRLNIKIIHEPTDQDKVLLREGVVTMDIARANGARISRNISAHGNPKAPVNIELPSGEYSLSYSLYSPTQQVSGSPCSIRTAEDFKGVTWETALQWCNLKFQDLRSLAAPFLWIEGVQTAMYPPSQPGTPVVSFQNDIPLGFTFRRPGSPLSDILPSDIYFNLVQQPGTNVPGATFVQRVPTPSGNIKTDINYFGADPDRWRRRIDPGTAMAPRGTTGEFNVYPDPDQEEAGKAFANPLHQTVEIPGFSRMPDLHESFNLVFNLSKPPPPTGELVYVQAPAGNGRYFYCPGITIQQFLSLKNKEEAARLCGIPIDLLDGDVLVSTFTPGTTPNYAPARPAVPVILVDRLQRPHYYTALWDEHPMKYIGPILEEGHPEDQMVFTFANSDQCVLNRQMLHGLASWVELARFCSVTFEGVRPTQIVGTVQPVYFLPPVQIVMPESLKTTFMKTHNGVDPQDIFSKEPVAYVINNLLASQNPGVTLETTLEMADGSKFNFSQIPNEWKHLPAPQIPGLARITIKDINAGTLGDLLAQLNIGGSTPFSQFVSKITGDVHSPTGMKIPSSNIRIGGPTPPGAPTPRFELEMFNPETLGSDGYPTNFGTRVPVAHGAIPETMPMENVIKMLHNPYIAVHQKAKPEYKITAITGNAVPFTTKAEHLDAPLSEVVRWFTSTLGIEDNSSILITVVVDGVAYRAPLSAAQLLGHTIGSVLGLAGAVDLDDSHDVVFIGQPAPGITAKKISPSQQMNFVVNGAVYDKSPGSPLDFAKLLNIQVPGKGQAPTDYKFSISGPGGETIQQLVPADFIHLLQEIAEMHGNPGLSLVLSFLNSLKQAAGSLPFKHPNAAINALLNTPAGSVPEGSYLVVFTGTGPTARKVTVPITALDRDKTIQRLLEHLNIALNSIADAAGQIPVEDGSVDLGILGQSVKVPLRFISSTDKNSIDDLLKRMGQRLGSMLQEARIPNQPIVLRTVFTKRDGTSFTVETPLGTTENAQKMLSSLTLWALVPEEAQHQHIKHVSMSVQVVGTPPSAQGIGFSSVSQSSAGVMLPTEQTWGTLPGQPASTVPGFFIQEPGEKRSNLADVGEQLVRVFFRKRVSSTGVWSRVFWGIQTPGGCSPKTEFPYYLVMGTKLADVPVPVGKNCMVIIQLDQKFKEAVPSIRPQDFEVEFLYHEPPLQAATAKGRKLLHSHSMEADAVKKPIRDLIEKAIGWGAVSSAQSCLITNPQVPFPCDDPLPLDPDRDTLERLISSSRYVLVTMKQAPAEQAAAFLQRSPFLARISRVQNLR</sequence>
<keyword evidence="2" id="KW-1185">Reference proteome</keyword>
<dbReference type="VEuPathDB" id="ToxoDB:EMH_0044390"/>